<reference evidence="1 2" key="1">
    <citation type="submission" date="2018-07" db="EMBL/GenBank/DDBJ databases">
        <title>Pseudomonas laoshanensis sp. nov., isolated from soil.</title>
        <authorList>
            <person name="Sun J."/>
            <person name="Yu L."/>
            <person name="Wang M."/>
            <person name="Zhang C."/>
        </authorList>
    </citation>
    <scope>NUCLEOTIDE SEQUENCE [LARGE SCALE GENOMIC DNA]</scope>
    <source>
        <strain evidence="1 2">Y22</strain>
    </source>
</reference>
<evidence type="ECO:0000313" key="2">
    <source>
        <dbReference type="Proteomes" id="UP000463138"/>
    </source>
</evidence>
<dbReference type="EMBL" id="QOVF01000002">
    <property type="protein sequence ID" value="KAA0695243.1"/>
    <property type="molecule type" value="Genomic_DNA"/>
</dbReference>
<protein>
    <submittedName>
        <fullName evidence="1">Uncharacterized protein</fullName>
    </submittedName>
</protein>
<name>A0A7V7GUL6_9GAMM</name>
<dbReference type="Proteomes" id="UP000463138">
    <property type="component" value="Unassembled WGS sequence"/>
</dbReference>
<accession>A0A7V7GUL6</accession>
<sequence>MNIETEEQREPVHDLNCDFCDKDLRSGELPPEFGVLRANWGPGSSHDGESYELRLCETCFFRILADVKRERLVRSMFDDYEEDHSELPHVF</sequence>
<keyword evidence="2" id="KW-1185">Reference proteome</keyword>
<evidence type="ECO:0000313" key="1">
    <source>
        <dbReference type="EMBL" id="KAA0695243.1"/>
    </source>
</evidence>
<comment type="caution">
    <text evidence="1">The sequence shown here is derived from an EMBL/GenBank/DDBJ whole genome shotgun (WGS) entry which is preliminary data.</text>
</comment>
<dbReference type="AlphaFoldDB" id="A0A7V7GUL6"/>
<gene>
    <name evidence="1" type="ORF">DT594_10450</name>
</gene>
<organism evidence="1 2">
    <name type="scientific">Halopseudomonas laoshanensis</name>
    <dbReference type="NCBI Taxonomy" id="2268758"/>
    <lineage>
        <taxon>Bacteria</taxon>
        <taxon>Pseudomonadati</taxon>
        <taxon>Pseudomonadota</taxon>
        <taxon>Gammaproteobacteria</taxon>
        <taxon>Pseudomonadales</taxon>
        <taxon>Pseudomonadaceae</taxon>
        <taxon>Halopseudomonas</taxon>
    </lineage>
</organism>
<proteinExistence type="predicted"/>